<dbReference type="PANTHER" id="PTHR38686:SF1">
    <property type="entry name" value="APOLIPOPROTEIN N-ACYLTRANSFERASE"/>
    <property type="match status" value="1"/>
</dbReference>
<dbReference type="EMBL" id="UINC01130483">
    <property type="protein sequence ID" value="SVD11579.1"/>
    <property type="molecule type" value="Genomic_DNA"/>
</dbReference>
<evidence type="ECO:0000256" key="8">
    <source>
        <dbReference type="SAM" id="Phobius"/>
    </source>
</evidence>
<comment type="subcellular location">
    <subcellularLocation>
        <location evidence="1">Cell membrane</location>
        <topology evidence="1">Multi-pass membrane protein</topology>
    </subcellularLocation>
</comment>
<dbReference type="SUPFAM" id="SSF56317">
    <property type="entry name" value="Carbon-nitrogen hydrolase"/>
    <property type="match status" value="1"/>
</dbReference>
<keyword evidence="5 8" id="KW-1133">Transmembrane helix</keyword>
<dbReference type="InterPro" id="IPR036526">
    <property type="entry name" value="C-N_Hydrolase_sf"/>
</dbReference>
<dbReference type="AlphaFoldDB" id="A0A382SNV6"/>
<feature type="non-terminal residue" evidence="10">
    <location>
        <position position="1"/>
    </location>
</feature>
<keyword evidence="6 8" id="KW-0472">Membrane</keyword>
<evidence type="ECO:0000256" key="7">
    <source>
        <dbReference type="ARBA" id="ARBA00023315"/>
    </source>
</evidence>
<keyword evidence="3" id="KW-0808">Transferase</keyword>
<evidence type="ECO:0000256" key="6">
    <source>
        <dbReference type="ARBA" id="ARBA00023136"/>
    </source>
</evidence>
<dbReference type="NCBIfam" id="TIGR00546">
    <property type="entry name" value="lnt"/>
    <property type="match status" value="1"/>
</dbReference>
<keyword evidence="2" id="KW-1003">Cell membrane</keyword>
<name>A0A382SNV6_9ZZZZ</name>
<evidence type="ECO:0000256" key="4">
    <source>
        <dbReference type="ARBA" id="ARBA00022692"/>
    </source>
</evidence>
<dbReference type="GO" id="GO:0042158">
    <property type="term" value="P:lipoprotein biosynthetic process"/>
    <property type="evidence" value="ECO:0007669"/>
    <property type="project" value="InterPro"/>
</dbReference>
<dbReference type="PROSITE" id="PS50263">
    <property type="entry name" value="CN_HYDROLASE"/>
    <property type="match status" value="1"/>
</dbReference>
<dbReference type="Gene3D" id="3.60.110.10">
    <property type="entry name" value="Carbon-nitrogen hydrolase"/>
    <property type="match status" value="1"/>
</dbReference>
<sequence>LIKYQEITKQKFKEISVELFQMNNPILNNNSSDKEKYIEIVNFIKNSEAELIVFAENNLPYIVNDIKQVELGKLLKPNQTLIIGATRNENKKYFNSLLVVEKNNTYFFDKKILVPFGEFIPFRYYLGFMDFIAGSSDFDIGSKDRFIEIKDQYTFIPIICYEIIFFWKLLNKTNNFSDLIVNITNDAWFGNFVGPYQHLYLTKMRAAEFNKPLVRVSNNGITAIFDNNGKILSSTKLNKKEIINFNLEIGGGINLIFFHKILNIFLILFFLTNIYLILFKRNDNTNI</sequence>
<dbReference type="PANTHER" id="PTHR38686">
    <property type="entry name" value="APOLIPOPROTEIN N-ACYLTRANSFERASE"/>
    <property type="match status" value="1"/>
</dbReference>
<evidence type="ECO:0000256" key="2">
    <source>
        <dbReference type="ARBA" id="ARBA00022475"/>
    </source>
</evidence>
<reference evidence="10" key="1">
    <citation type="submission" date="2018-05" db="EMBL/GenBank/DDBJ databases">
        <authorList>
            <person name="Lanie J.A."/>
            <person name="Ng W.-L."/>
            <person name="Kazmierczak K.M."/>
            <person name="Andrzejewski T.M."/>
            <person name="Davidsen T.M."/>
            <person name="Wayne K.J."/>
            <person name="Tettelin H."/>
            <person name="Glass J.I."/>
            <person name="Rusch D."/>
            <person name="Podicherti R."/>
            <person name="Tsui H.-C.T."/>
            <person name="Winkler M.E."/>
        </authorList>
    </citation>
    <scope>NUCLEOTIDE SEQUENCE</scope>
</reference>
<feature type="transmembrane region" description="Helical" evidence="8">
    <location>
        <begin position="261"/>
        <end position="279"/>
    </location>
</feature>
<dbReference type="InterPro" id="IPR003010">
    <property type="entry name" value="C-N_Hydrolase"/>
</dbReference>
<evidence type="ECO:0000256" key="3">
    <source>
        <dbReference type="ARBA" id="ARBA00022679"/>
    </source>
</evidence>
<evidence type="ECO:0000256" key="5">
    <source>
        <dbReference type="ARBA" id="ARBA00022989"/>
    </source>
</evidence>
<dbReference type="GO" id="GO:0005886">
    <property type="term" value="C:plasma membrane"/>
    <property type="evidence" value="ECO:0007669"/>
    <property type="project" value="UniProtKB-SubCell"/>
</dbReference>
<accession>A0A382SNV6</accession>
<feature type="domain" description="CN hydrolase" evidence="9">
    <location>
        <begin position="15"/>
        <end position="249"/>
    </location>
</feature>
<proteinExistence type="predicted"/>
<protein>
    <recommendedName>
        <fullName evidence="9">CN hydrolase domain-containing protein</fullName>
    </recommendedName>
</protein>
<gene>
    <name evidence="10" type="ORF">METZ01_LOCUS364433</name>
</gene>
<organism evidence="10">
    <name type="scientific">marine metagenome</name>
    <dbReference type="NCBI Taxonomy" id="408172"/>
    <lineage>
        <taxon>unclassified sequences</taxon>
        <taxon>metagenomes</taxon>
        <taxon>ecological metagenomes</taxon>
    </lineage>
</organism>
<keyword evidence="4 8" id="KW-0812">Transmembrane</keyword>
<dbReference type="Pfam" id="PF00795">
    <property type="entry name" value="CN_hydrolase"/>
    <property type="match status" value="1"/>
</dbReference>
<dbReference type="CDD" id="cd07571">
    <property type="entry name" value="ALP_N-acyl_transferase"/>
    <property type="match status" value="1"/>
</dbReference>
<evidence type="ECO:0000259" key="9">
    <source>
        <dbReference type="PROSITE" id="PS50263"/>
    </source>
</evidence>
<evidence type="ECO:0000256" key="1">
    <source>
        <dbReference type="ARBA" id="ARBA00004651"/>
    </source>
</evidence>
<dbReference type="GO" id="GO:0016410">
    <property type="term" value="F:N-acyltransferase activity"/>
    <property type="evidence" value="ECO:0007669"/>
    <property type="project" value="InterPro"/>
</dbReference>
<dbReference type="InterPro" id="IPR004563">
    <property type="entry name" value="Apolipo_AcylTrfase"/>
</dbReference>
<evidence type="ECO:0000313" key="10">
    <source>
        <dbReference type="EMBL" id="SVD11579.1"/>
    </source>
</evidence>
<keyword evidence="7" id="KW-0012">Acyltransferase</keyword>